<gene>
    <name evidence="2" type="ORF">JCGZ_10434</name>
</gene>
<evidence type="ECO:0000313" key="2">
    <source>
        <dbReference type="EMBL" id="KDP35798.1"/>
    </source>
</evidence>
<dbReference type="EMBL" id="KK914476">
    <property type="protein sequence ID" value="KDP35798.1"/>
    <property type="molecule type" value="Genomic_DNA"/>
</dbReference>
<name>A0A067KLE1_JATCU</name>
<accession>A0A067KLE1</accession>
<sequence>MATPAFGSTSDVEESFSTTSSSSSVSLTLPQVLMNEPPPTEPKVKHPDDPFDDASTTLPSDLPTPSRPTLGPWFTFDAIPPSKWRNRILEFNAWLDTQMTIPHASLKKVLVEFSSRFTGSLKEWFFSALSEYEQKKFLTEESISAALVTIHTQFLENYQLIFQQRKQEFVKRKCCSLKFCDLERHYQ</sequence>
<dbReference type="AlphaFoldDB" id="A0A067KLE1"/>
<evidence type="ECO:0000256" key="1">
    <source>
        <dbReference type="SAM" id="MobiDB-lite"/>
    </source>
</evidence>
<reference evidence="2 3" key="1">
    <citation type="journal article" date="2014" name="PLoS ONE">
        <title>Global Analysis of Gene Expression Profiles in Physic Nut (Jatropha curcas L.) Seedlings Exposed to Salt Stress.</title>
        <authorList>
            <person name="Zhang L."/>
            <person name="Zhang C."/>
            <person name="Wu P."/>
            <person name="Chen Y."/>
            <person name="Li M."/>
            <person name="Jiang H."/>
            <person name="Wu G."/>
        </authorList>
    </citation>
    <scope>NUCLEOTIDE SEQUENCE [LARGE SCALE GENOMIC DNA]</scope>
    <source>
        <strain evidence="3">cv. GZQX0401</strain>
        <tissue evidence="2">Young leaves</tissue>
    </source>
</reference>
<organism evidence="2 3">
    <name type="scientific">Jatropha curcas</name>
    <name type="common">Barbados nut</name>
    <dbReference type="NCBI Taxonomy" id="180498"/>
    <lineage>
        <taxon>Eukaryota</taxon>
        <taxon>Viridiplantae</taxon>
        <taxon>Streptophyta</taxon>
        <taxon>Embryophyta</taxon>
        <taxon>Tracheophyta</taxon>
        <taxon>Spermatophyta</taxon>
        <taxon>Magnoliopsida</taxon>
        <taxon>eudicotyledons</taxon>
        <taxon>Gunneridae</taxon>
        <taxon>Pentapetalae</taxon>
        <taxon>rosids</taxon>
        <taxon>fabids</taxon>
        <taxon>Malpighiales</taxon>
        <taxon>Euphorbiaceae</taxon>
        <taxon>Crotonoideae</taxon>
        <taxon>Jatropheae</taxon>
        <taxon>Jatropha</taxon>
    </lineage>
</organism>
<dbReference type="OrthoDB" id="1429146at2759"/>
<keyword evidence="3" id="KW-1185">Reference proteome</keyword>
<proteinExistence type="predicted"/>
<protein>
    <submittedName>
        <fullName evidence="2">Uncharacterized protein</fullName>
    </submittedName>
</protein>
<dbReference type="Proteomes" id="UP000027138">
    <property type="component" value="Unassembled WGS sequence"/>
</dbReference>
<feature type="region of interest" description="Disordered" evidence="1">
    <location>
        <begin position="1"/>
        <end position="66"/>
    </location>
</feature>
<evidence type="ECO:0000313" key="3">
    <source>
        <dbReference type="Proteomes" id="UP000027138"/>
    </source>
</evidence>
<feature type="compositionally biased region" description="Low complexity" evidence="1">
    <location>
        <begin position="15"/>
        <end position="29"/>
    </location>
</feature>